<feature type="transmembrane region" description="Helical" evidence="1">
    <location>
        <begin position="163"/>
        <end position="181"/>
    </location>
</feature>
<feature type="transmembrane region" description="Helical" evidence="1">
    <location>
        <begin position="240"/>
        <end position="259"/>
    </location>
</feature>
<keyword evidence="1" id="KW-0812">Transmembrane</keyword>
<evidence type="ECO:0000313" key="2">
    <source>
        <dbReference type="EMBL" id="UZW74809.1"/>
    </source>
</evidence>
<dbReference type="Pfam" id="PF13795">
    <property type="entry name" value="HupE_UreJ_2"/>
    <property type="match status" value="1"/>
</dbReference>
<feature type="transmembrane region" description="Helical" evidence="1">
    <location>
        <begin position="271"/>
        <end position="298"/>
    </location>
</feature>
<dbReference type="EMBL" id="CP101527">
    <property type="protein sequence ID" value="UZW74809.1"/>
    <property type="molecule type" value="Genomic_DNA"/>
</dbReference>
<dbReference type="Proteomes" id="UP001164472">
    <property type="component" value="Chromosome"/>
</dbReference>
<feature type="transmembrane region" description="Helical" evidence="1">
    <location>
        <begin position="310"/>
        <end position="328"/>
    </location>
</feature>
<dbReference type="RefSeq" id="WP_251810236.1">
    <property type="nucleotide sequence ID" value="NZ_CP101527.1"/>
</dbReference>
<evidence type="ECO:0000313" key="3">
    <source>
        <dbReference type="Proteomes" id="UP001164472"/>
    </source>
</evidence>
<sequence length="332" mass="35887">MTSRYQMIFSIFRALLLTLTLAILPLTSSHAHELGVIRVSIEILNDQQLIVRSALPASVAYADPEVDGCLLVDKSVVSKLNQNPAEEWLFKCTQSSLESLPSVLLRWPFEAAYVKQLSGDNELSSQLYDADDDIISVPIVFVASNANGFDIFMNYLSLGVEHILIGIDHLAFIIGLCLLASRWQLVKVITAFTVGHSITLAFSMYGLVNVPIAPIEACIALSIVFVAYKSLKPSAGLAHGIAITLLFGLLHGLGFASVLSDIGVPLGQLPMALLSFNIGVELGQILFVALLLSCGWLLSKVISVKQMTTSLAFIIGSAGAFWTIERVASFTF</sequence>
<gene>
    <name evidence="2" type="ORF">NNL22_17585</name>
</gene>
<dbReference type="KEGG" id="asem:NNL22_17585"/>
<proteinExistence type="predicted"/>
<protein>
    <submittedName>
        <fullName evidence="2">HupE/UreJ family protein</fullName>
    </submittedName>
</protein>
<name>A0A9E8KPJ7_9ALTE</name>
<evidence type="ECO:0000256" key="1">
    <source>
        <dbReference type="SAM" id="Phobius"/>
    </source>
</evidence>
<reference evidence="2" key="1">
    <citation type="submission" date="2022-07" db="EMBL/GenBank/DDBJ databases">
        <title>Alkalimarinus sp. nov., isolated from gut of a Alitta virens.</title>
        <authorList>
            <person name="Yang A.I."/>
            <person name="Shin N.-R."/>
        </authorList>
    </citation>
    <scope>NUCLEOTIDE SEQUENCE</scope>
    <source>
        <strain evidence="2">FA028</strain>
    </source>
</reference>
<feature type="transmembrane region" description="Helical" evidence="1">
    <location>
        <begin position="211"/>
        <end position="228"/>
    </location>
</feature>
<dbReference type="AlphaFoldDB" id="A0A9E8KPJ7"/>
<dbReference type="InterPro" id="IPR032809">
    <property type="entry name" value="Put_HupE_UreJ"/>
</dbReference>
<keyword evidence="3" id="KW-1185">Reference proteome</keyword>
<keyword evidence="1" id="KW-0472">Membrane</keyword>
<accession>A0A9E8KPJ7</accession>
<organism evidence="2 3">
    <name type="scientific">Alkalimarinus sediminis</name>
    <dbReference type="NCBI Taxonomy" id="1632866"/>
    <lineage>
        <taxon>Bacteria</taxon>
        <taxon>Pseudomonadati</taxon>
        <taxon>Pseudomonadota</taxon>
        <taxon>Gammaproteobacteria</taxon>
        <taxon>Alteromonadales</taxon>
        <taxon>Alteromonadaceae</taxon>
        <taxon>Alkalimarinus</taxon>
    </lineage>
</organism>
<keyword evidence="1" id="KW-1133">Transmembrane helix</keyword>